<evidence type="ECO:0000313" key="3">
    <source>
        <dbReference type="Proteomes" id="UP000249354"/>
    </source>
</evidence>
<dbReference type="Proteomes" id="UP000249354">
    <property type="component" value="Unassembled WGS sequence"/>
</dbReference>
<dbReference type="GO" id="GO:0006508">
    <property type="term" value="P:proteolysis"/>
    <property type="evidence" value="ECO:0007669"/>
    <property type="project" value="InterPro"/>
</dbReference>
<gene>
    <name evidence="2" type="ORF">DCF25_20985</name>
</gene>
<feature type="domain" description="Peptidase S9 prolyl oligopeptidase catalytic" evidence="1">
    <location>
        <begin position="28"/>
        <end position="189"/>
    </location>
</feature>
<organism evidence="2 3">
    <name type="scientific">Leptolyngbya foveolarum</name>
    <dbReference type="NCBI Taxonomy" id="47253"/>
    <lineage>
        <taxon>Bacteria</taxon>
        <taxon>Bacillati</taxon>
        <taxon>Cyanobacteriota</taxon>
        <taxon>Cyanophyceae</taxon>
        <taxon>Leptolyngbyales</taxon>
        <taxon>Leptolyngbyaceae</taxon>
        <taxon>Leptolyngbya group</taxon>
        <taxon>Leptolyngbya</taxon>
    </lineage>
</organism>
<dbReference type="InterPro" id="IPR029058">
    <property type="entry name" value="AB_hydrolase_fold"/>
</dbReference>
<dbReference type="SUPFAM" id="SSF53474">
    <property type="entry name" value="alpha/beta-Hydrolases"/>
    <property type="match status" value="1"/>
</dbReference>
<proteinExistence type="predicted"/>
<dbReference type="PANTHER" id="PTHR10655">
    <property type="entry name" value="LYSOPHOSPHOLIPASE-RELATED"/>
    <property type="match status" value="1"/>
</dbReference>
<sequence>MQRQLSDYVLDLLLPSVEQAVSELPQLVAAVERQYGAIAANGIGLFGFSAGAATAVHALLDGPTPIRAAVLAGSFPSLDAAVENFERGTRSYRDYLREHYDWLEDEMMTYSWSADSEAARSHFDLSGRAAELAEKSPQPAVLLAHGEQDEMLPVAEIRLLGDKLRGAYETRQAAERVAVNTFPHLAHHLDLMAENEPAVEKDLQLFREAVSAWYRRYLLQ</sequence>
<dbReference type="Pfam" id="PF00326">
    <property type="entry name" value="Peptidase_S9"/>
    <property type="match status" value="1"/>
</dbReference>
<dbReference type="InterPro" id="IPR001375">
    <property type="entry name" value="Peptidase_S9_cat"/>
</dbReference>
<evidence type="ECO:0000313" key="2">
    <source>
        <dbReference type="EMBL" id="PZO10016.1"/>
    </source>
</evidence>
<reference evidence="2 3" key="2">
    <citation type="submission" date="2018-06" db="EMBL/GenBank/DDBJ databases">
        <title>Metagenomic assembly of (sub)arctic Cyanobacteria and their associated microbiome from non-axenic cultures.</title>
        <authorList>
            <person name="Baurain D."/>
        </authorList>
    </citation>
    <scope>NUCLEOTIDE SEQUENCE [LARGE SCALE GENOMIC DNA]</scope>
    <source>
        <strain evidence="2">ULC129bin1</strain>
    </source>
</reference>
<accession>A0A2W4TLD1</accession>
<comment type="caution">
    <text evidence="2">The sequence shown here is derived from an EMBL/GenBank/DDBJ whole genome shotgun (WGS) entry which is preliminary data.</text>
</comment>
<reference evidence="3" key="1">
    <citation type="submission" date="2018-04" db="EMBL/GenBank/DDBJ databases">
        <authorList>
            <person name="Cornet L."/>
        </authorList>
    </citation>
    <scope>NUCLEOTIDE SEQUENCE [LARGE SCALE GENOMIC DNA]</scope>
</reference>
<protein>
    <recommendedName>
        <fullName evidence="1">Peptidase S9 prolyl oligopeptidase catalytic domain-containing protein</fullName>
    </recommendedName>
</protein>
<dbReference type="InterPro" id="IPR050565">
    <property type="entry name" value="LYPA1-2/EST-like"/>
</dbReference>
<dbReference type="EMBL" id="QBMC01000228">
    <property type="protein sequence ID" value="PZO10016.1"/>
    <property type="molecule type" value="Genomic_DNA"/>
</dbReference>
<dbReference type="PANTHER" id="PTHR10655:SF17">
    <property type="entry name" value="LYSOPHOSPHOLIPASE-LIKE PROTEIN 1"/>
    <property type="match status" value="1"/>
</dbReference>
<dbReference type="GO" id="GO:0008236">
    <property type="term" value="F:serine-type peptidase activity"/>
    <property type="evidence" value="ECO:0007669"/>
    <property type="project" value="InterPro"/>
</dbReference>
<evidence type="ECO:0000259" key="1">
    <source>
        <dbReference type="Pfam" id="PF00326"/>
    </source>
</evidence>
<dbReference type="Gene3D" id="3.40.50.1820">
    <property type="entry name" value="alpha/beta hydrolase"/>
    <property type="match status" value="1"/>
</dbReference>
<dbReference type="AlphaFoldDB" id="A0A2W4TLD1"/>
<name>A0A2W4TLD1_9CYAN</name>